<name>A0AA86V3N0_9FABA</name>
<dbReference type="Gramene" id="rna-AYBTSS11_LOCUS4019">
    <property type="protein sequence ID" value="CAJ1926906.1"/>
    <property type="gene ID" value="gene-AYBTSS11_LOCUS4019"/>
</dbReference>
<reference evidence="2" key="1">
    <citation type="submission" date="2023-10" db="EMBL/GenBank/DDBJ databases">
        <authorList>
            <person name="Domelevo Entfellner J.-B."/>
        </authorList>
    </citation>
    <scope>NUCLEOTIDE SEQUENCE</scope>
</reference>
<feature type="chain" id="PRO_5041684580" evidence="1">
    <location>
        <begin position="21"/>
        <end position="60"/>
    </location>
</feature>
<protein>
    <submittedName>
        <fullName evidence="2">Uncharacterized protein</fullName>
    </submittedName>
</protein>
<accession>A0AA86V3N0</accession>
<feature type="signal peptide" evidence="1">
    <location>
        <begin position="1"/>
        <end position="20"/>
    </location>
</feature>
<evidence type="ECO:0000256" key="1">
    <source>
        <dbReference type="SAM" id="SignalP"/>
    </source>
</evidence>
<dbReference type="AlphaFoldDB" id="A0AA86V3N0"/>
<evidence type="ECO:0000313" key="2">
    <source>
        <dbReference type="EMBL" id="CAJ1926906.1"/>
    </source>
</evidence>
<dbReference type="Proteomes" id="UP001189624">
    <property type="component" value="Chromosome 2"/>
</dbReference>
<organism evidence="2 3">
    <name type="scientific">Sphenostylis stenocarpa</name>
    <dbReference type="NCBI Taxonomy" id="92480"/>
    <lineage>
        <taxon>Eukaryota</taxon>
        <taxon>Viridiplantae</taxon>
        <taxon>Streptophyta</taxon>
        <taxon>Embryophyta</taxon>
        <taxon>Tracheophyta</taxon>
        <taxon>Spermatophyta</taxon>
        <taxon>Magnoliopsida</taxon>
        <taxon>eudicotyledons</taxon>
        <taxon>Gunneridae</taxon>
        <taxon>Pentapetalae</taxon>
        <taxon>rosids</taxon>
        <taxon>fabids</taxon>
        <taxon>Fabales</taxon>
        <taxon>Fabaceae</taxon>
        <taxon>Papilionoideae</taxon>
        <taxon>50 kb inversion clade</taxon>
        <taxon>NPAAA clade</taxon>
        <taxon>indigoferoid/millettioid clade</taxon>
        <taxon>Phaseoleae</taxon>
        <taxon>Sphenostylis</taxon>
    </lineage>
</organism>
<sequence>MDQMKFLEVILAMLLVELLGDETGKWLIGFTQHISHETALLAELGCFMGNHARNKIIDSD</sequence>
<gene>
    <name evidence="2" type="ORF">AYBTSS11_LOCUS4019</name>
</gene>
<proteinExistence type="predicted"/>
<keyword evidence="3" id="KW-1185">Reference proteome</keyword>
<dbReference type="EMBL" id="OY731399">
    <property type="protein sequence ID" value="CAJ1926906.1"/>
    <property type="molecule type" value="Genomic_DNA"/>
</dbReference>
<evidence type="ECO:0000313" key="3">
    <source>
        <dbReference type="Proteomes" id="UP001189624"/>
    </source>
</evidence>
<keyword evidence="1" id="KW-0732">Signal</keyword>